<evidence type="ECO:0000256" key="6">
    <source>
        <dbReference type="ARBA" id="ARBA00023186"/>
    </source>
</evidence>
<evidence type="ECO:0000313" key="15">
    <source>
        <dbReference type="Proteomes" id="UP000236895"/>
    </source>
</evidence>
<dbReference type="AlphaFoldDB" id="A0A3R7NJR3"/>
<dbReference type="GO" id="GO:0005737">
    <property type="term" value="C:cytoplasm"/>
    <property type="evidence" value="ECO:0007669"/>
    <property type="project" value="UniProtKB-SubCell"/>
</dbReference>
<dbReference type="GO" id="GO:0051082">
    <property type="term" value="F:unfolded protein binding"/>
    <property type="evidence" value="ECO:0007669"/>
    <property type="project" value="TreeGrafter"/>
</dbReference>
<keyword evidence="4 10" id="KW-0963">Cytoplasm</keyword>
<comment type="similarity">
    <text evidence="2 10 12">Belongs to the GrpE family.</text>
</comment>
<dbReference type="NCBIfam" id="NF010748">
    <property type="entry name" value="PRK14150.1"/>
    <property type="match status" value="1"/>
</dbReference>
<dbReference type="InterPro" id="IPR000740">
    <property type="entry name" value="GrpE"/>
</dbReference>
<dbReference type="PANTHER" id="PTHR21237">
    <property type="entry name" value="GRPE PROTEIN"/>
    <property type="match status" value="1"/>
</dbReference>
<evidence type="ECO:0000313" key="14">
    <source>
        <dbReference type="EMBL" id="RPD37710.1"/>
    </source>
</evidence>
<gene>
    <name evidence="10 14" type="primary">grpE</name>
    <name evidence="14" type="ORF">C0030_000670</name>
</gene>
<feature type="compositionally biased region" description="Polar residues" evidence="13">
    <location>
        <begin position="198"/>
        <end position="212"/>
    </location>
</feature>
<dbReference type="NCBIfam" id="NF010739">
    <property type="entry name" value="PRK14141.1"/>
    <property type="match status" value="1"/>
</dbReference>
<comment type="subunit">
    <text evidence="3 10">Homodimer.</text>
</comment>
<feature type="region of interest" description="Disordered" evidence="13">
    <location>
        <begin position="1"/>
        <end position="31"/>
    </location>
</feature>
<dbReference type="RefSeq" id="WP_103846899.1">
    <property type="nucleotide sequence ID" value="NZ_PKRU02000003.1"/>
</dbReference>
<evidence type="ECO:0000256" key="5">
    <source>
        <dbReference type="ARBA" id="ARBA00023016"/>
    </source>
</evidence>
<dbReference type="GO" id="GO:0042803">
    <property type="term" value="F:protein homodimerization activity"/>
    <property type="evidence" value="ECO:0007669"/>
    <property type="project" value="InterPro"/>
</dbReference>
<dbReference type="Gene3D" id="2.30.22.10">
    <property type="entry name" value="Head domain of nucleotide exchange factor GrpE"/>
    <property type="match status" value="1"/>
</dbReference>
<comment type="function">
    <text evidence="7 10 11">Participates actively in the response to hyperosmotic and heat shock by preventing the aggregation of stress-denatured proteins, in association with DnaK and GrpE. It is the nucleotide exchange factor for DnaK and may function as a thermosensor. Unfolded proteins bind initially to DnaJ; upon interaction with the DnaJ-bound protein, DnaK hydrolyzes its bound ATP, resulting in the formation of a stable complex. GrpE releases ADP from DnaK; ATP binding to DnaK triggers the release of the substrate protein, thus completing the reaction cycle. Several rounds of ATP-dependent interactions between DnaJ, DnaK and GrpE are required for fully efficient folding.</text>
</comment>
<evidence type="ECO:0000256" key="9">
    <source>
        <dbReference type="ARBA" id="ARBA00076414"/>
    </source>
</evidence>
<evidence type="ECO:0000256" key="1">
    <source>
        <dbReference type="ARBA" id="ARBA00004496"/>
    </source>
</evidence>
<sequence>MSEKENNHSNTNEDSVEEKINNNPLEEAQAKAEEFREKYLRVLADMENIRRRTDREIQDAQSYSIAAFARDMLSVSDNLSRALNSVPIDKTQNSDSEIKSLIDGIEMTRHEMMSTLEKYGVKKIDAKNQKFNPNIHQAMFEESNETIPSNTVIKVVQDGYAIGERILRPALVGISKGKNRNPVEQIPSQENETKEKSSTINQEENNETQTKG</sequence>
<dbReference type="FunFam" id="2.30.22.10:FF:000001">
    <property type="entry name" value="Protein GrpE"/>
    <property type="match status" value="1"/>
</dbReference>
<dbReference type="PANTHER" id="PTHR21237:SF23">
    <property type="entry name" value="GRPE PROTEIN HOMOLOG, MITOCHONDRIAL"/>
    <property type="match status" value="1"/>
</dbReference>
<name>A0A3R7NJR3_9HYPH</name>
<dbReference type="Gene3D" id="3.90.20.20">
    <property type="match status" value="1"/>
</dbReference>
<dbReference type="PROSITE" id="PS01071">
    <property type="entry name" value="GRPE"/>
    <property type="match status" value="1"/>
</dbReference>
<dbReference type="SUPFAM" id="SSF51064">
    <property type="entry name" value="Head domain of nucleotide exchange factor GrpE"/>
    <property type="match status" value="1"/>
</dbReference>
<dbReference type="GO" id="GO:0006457">
    <property type="term" value="P:protein folding"/>
    <property type="evidence" value="ECO:0007669"/>
    <property type="project" value="InterPro"/>
</dbReference>
<evidence type="ECO:0000256" key="7">
    <source>
        <dbReference type="ARBA" id="ARBA00053401"/>
    </source>
</evidence>
<dbReference type="PRINTS" id="PR00773">
    <property type="entry name" value="GRPEPROTEIN"/>
</dbReference>
<accession>A0A3R7NJR3</accession>
<evidence type="ECO:0000256" key="8">
    <source>
        <dbReference type="ARBA" id="ARBA00072274"/>
    </source>
</evidence>
<dbReference type="Pfam" id="PF01025">
    <property type="entry name" value="GrpE"/>
    <property type="match status" value="1"/>
</dbReference>
<comment type="caution">
    <text evidence="14">The sequence shown here is derived from an EMBL/GenBank/DDBJ whole genome shotgun (WGS) entry which is preliminary data.</text>
</comment>
<keyword evidence="6 10" id="KW-0143">Chaperone</keyword>
<dbReference type="InterPro" id="IPR013805">
    <property type="entry name" value="GrpE_CC"/>
</dbReference>
<keyword evidence="5 10" id="KW-0346">Stress response</keyword>
<dbReference type="CDD" id="cd00446">
    <property type="entry name" value="GrpE"/>
    <property type="match status" value="1"/>
</dbReference>
<comment type="subcellular location">
    <subcellularLocation>
        <location evidence="1 10">Cytoplasm</location>
    </subcellularLocation>
</comment>
<proteinExistence type="inferred from homology"/>
<evidence type="ECO:0000256" key="13">
    <source>
        <dbReference type="SAM" id="MobiDB-lite"/>
    </source>
</evidence>
<organism evidence="14 15">
    <name type="scientific">Candidatus Liberibacter solanacearum</name>
    <dbReference type="NCBI Taxonomy" id="556287"/>
    <lineage>
        <taxon>Bacteria</taxon>
        <taxon>Pseudomonadati</taxon>
        <taxon>Pseudomonadota</taxon>
        <taxon>Alphaproteobacteria</taxon>
        <taxon>Hyphomicrobiales</taxon>
        <taxon>Rhizobiaceae</taxon>
        <taxon>Liberibacter</taxon>
    </lineage>
</organism>
<dbReference type="Proteomes" id="UP000236895">
    <property type="component" value="Unassembled WGS sequence"/>
</dbReference>
<evidence type="ECO:0000256" key="3">
    <source>
        <dbReference type="ARBA" id="ARBA00011738"/>
    </source>
</evidence>
<dbReference type="GO" id="GO:0051087">
    <property type="term" value="F:protein-folding chaperone binding"/>
    <property type="evidence" value="ECO:0007669"/>
    <property type="project" value="InterPro"/>
</dbReference>
<dbReference type="InterPro" id="IPR009012">
    <property type="entry name" value="GrpE_head"/>
</dbReference>
<feature type="region of interest" description="Disordered" evidence="13">
    <location>
        <begin position="175"/>
        <end position="212"/>
    </location>
</feature>
<dbReference type="SUPFAM" id="SSF58014">
    <property type="entry name" value="Coiled-coil domain of nucleotide exchange factor GrpE"/>
    <property type="match status" value="1"/>
</dbReference>
<evidence type="ECO:0000256" key="12">
    <source>
        <dbReference type="RuleBase" id="RU004478"/>
    </source>
</evidence>
<evidence type="ECO:0000256" key="10">
    <source>
        <dbReference type="HAMAP-Rule" id="MF_01151"/>
    </source>
</evidence>
<evidence type="ECO:0000256" key="11">
    <source>
        <dbReference type="RuleBase" id="RU000639"/>
    </source>
</evidence>
<evidence type="ECO:0000256" key="2">
    <source>
        <dbReference type="ARBA" id="ARBA00009054"/>
    </source>
</evidence>
<dbReference type="EMBL" id="PKRU02000003">
    <property type="protein sequence ID" value="RPD37710.1"/>
    <property type="molecule type" value="Genomic_DNA"/>
</dbReference>
<protein>
    <recommendedName>
        <fullName evidence="8 10">Protein GrpE</fullName>
    </recommendedName>
    <alternativeName>
        <fullName evidence="9 10">HSP-70 cofactor</fullName>
    </alternativeName>
</protein>
<evidence type="ECO:0000256" key="4">
    <source>
        <dbReference type="ARBA" id="ARBA00022490"/>
    </source>
</evidence>
<dbReference type="NCBIfam" id="NF010738">
    <property type="entry name" value="PRK14140.1"/>
    <property type="match status" value="1"/>
</dbReference>
<dbReference type="GO" id="GO:0000774">
    <property type="term" value="F:adenyl-nucleotide exchange factor activity"/>
    <property type="evidence" value="ECO:0007669"/>
    <property type="project" value="InterPro"/>
</dbReference>
<dbReference type="HAMAP" id="MF_01151">
    <property type="entry name" value="GrpE"/>
    <property type="match status" value="1"/>
</dbReference>
<reference evidence="14 15" key="1">
    <citation type="submission" date="2018-11" db="EMBL/GenBank/DDBJ databases">
        <title>Genome Analysis of Haplotype D of Candidatus Liberibacter Solanacearum.</title>
        <authorList>
            <person name="Katsir L."/>
            <person name="Ruan Z."/>
            <person name="Santos Garcia D."/>
            <person name="Piasezky A."/>
            <person name="Jiang J."/>
            <person name="Sela N."/>
            <person name="Freilich S."/>
            <person name="Bahar O."/>
        </authorList>
    </citation>
    <scope>NUCLEOTIDE SEQUENCE [LARGE SCALE GENOMIC DNA]</scope>
    <source>
        <strain evidence="15">haplotype D1</strain>
    </source>
</reference>